<dbReference type="EMBL" id="SNVW01000003">
    <property type="protein sequence ID" value="TDN45307.1"/>
    <property type="molecule type" value="Genomic_DNA"/>
</dbReference>
<gene>
    <name evidence="2" type="ORF">EDF64_103231</name>
</gene>
<evidence type="ECO:0000256" key="1">
    <source>
        <dbReference type="SAM" id="Phobius"/>
    </source>
</evidence>
<dbReference type="SUPFAM" id="SSF54523">
    <property type="entry name" value="Pili subunits"/>
    <property type="match status" value="1"/>
</dbReference>
<dbReference type="RefSeq" id="WP_166645619.1">
    <property type="nucleotide sequence ID" value="NZ_SNVW01000003.1"/>
</dbReference>
<dbReference type="Proteomes" id="UP000295764">
    <property type="component" value="Unassembled WGS sequence"/>
</dbReference>
<accession>A0A4R6DKL8</accession>
<keyword evidence="1" id="KW-0812">Transmembrane</keyword>
<dbReference type="NCBIfam" id="TIGR02532">
    <property type="entry name" value="IV_pilin_GFxxxE"/>
    <property type="match status" value="1"/>
</dbReference>
<reference evidence="2 3" key="1">
    <citation type="submission" date="2019-03" db="EMBL/GenBank/DDBJ databases">
        <title>Genomic analyses of the natural microbiome of Caenorhabditis elegans.</title>
        <authorList>
            <person name="Samuel B."/>
        </authorList>
    </citation>
    <scope>NUCLEOTIDE SEQUENCE [LARGE SCALE GENOMIC DNA]</scope>
    <source>
        <strain evidence="2 3">JUb65</strain>
    </source>
</reference>
<dbReference type="InterPro" id="IPR045584">
    <property type="entry name" value="Pilin-like"/>
</dbReference>
<keyword evidence="1" id="KW-0472">Membrane</keyword>
<name>A0A4R6DKL8_9MICO</name>
<dbReference type="Pfam" id="PF07963">
    <property type="entry name" value="N_methyl"/>
    <property type="match status" value="1"/>
</dbReference>
<evidence type="ECO:0000313" key="2">
    <source>
        <dbReference type="EMBL" id="TDN45307.1"/>
    </source>
</evidence>
<feature type="transmembrane region" description="Helical" evidence="1">
    <location>
        <begin position="20"/>
        <end position="44"/>
    </location>
</feature>
<dbReference type="InterPro" id="IPR012902">
    <property type="entry name" value="N_methyl_site"/>
</dbReference>
<proteinExistence type="predicted"/>
<comment type="caution">
    <text evidence="2">The sequence shown here is derived from an EMBL/GenBank/DDBJ whole genome shotgun (WGS) entry which is preliminary data.</text>
</comment>
<sequence length="230" mass="23931">MIQRIRSAVRGERREDGLTLIELLVAMGLFAVLLAIVGGTFYSITRATTFAAARDQNSRNTSNAMNEIVRKVRAAADNPRAGASDSPAFISAGRSSVQFTTLVATGRDAVPQQVTFSVSADGVLTEKVVAGTTTDNAYYTFSGAGSTSTIASSIEVPDASGTPVFQYLDVSSNVLPPNAAGAIPADQIGQIAFVQVTLRLSSTASTLKNGITLQNTIGLPNLLEPTGDST</sequence>
<keyword evidence="1" id="KW-1133">Transmembrane helix</keyword>
<dbReference type="AlphaFoldDB" id="A0A4R6DKL8"/>
<organism evidence="2 3">
    <name type="scientific">Curtobacterium flaccumfaciens</name>
    <dbReference type="NCBI Taxonomy" id="2035"/>
    <lineage>
        <taxon>Bacteria</taxon>
        <taxon>Bacillati</taxon>
        <taxon>Actinomycetota</taxon>
        <taxon>Actinomycetes</taxon>
        <taxon>Micrococcales</taxon>
        <taxon>Microbacteriaceae</taxon>
        <taxon>Curtobacterium</taxon>
    </lineage>
</organism>
<evidence type="ECO:0000313" key="3">
    <source>
        <dbReference type="Proteomes" id="UP000295764"/>
    </source>
</evidence>
<protein>
    <submittedName>
        <fullName evidence="2">Prepilin-type N-terminal cleavage/methylation domain-containing protein</fullName>
    </submittedName>
</protein>